<name>A0A2H0KFK9_9BACT</name>
<feature type="coiled-coil region" evidence="1">
    <location>
        <begin position="18"/>
        <end position="65"/>
    </location>
</feature>
<dbReference type="AlphaFoldDB" id="A0A2H0KFK9"/>
<sequence>MLTKDDLNKIQLLIVAGSSQVLKEIDEVKDQIREVKDSINLIPTKEEHFNSMDELMGEVKKVREEQEVIGDTLFQHNNRLEKLETKIGITSPY</sequence>
<keyword evidence="1" id="KW-0175">Coiled coil</keyword>
<dbReference type="EMBL" id="PCVI01000042">
    <property type="protein sequence ID" value="PIQ70032.1"/>
    <property type="molecule type" value="Genomic_DNA"/>
</dbReference>
<comment type="caution">
    <text evidence="2">The sequence shown here is derived from an EMBL/GenBank/DDBJ whole genome shotgun (WGS) entry which is preliminary data.</text>
</comment>
<proteinExistence type="predicted"/>
<protein>
    <submittedName>
        <fullName evidence="2">Uncharacterized protein</fullName>
    </submittedName>
</protein>
<gene>
    <name evidence="2" type="ORF">COV89_02585</name>
</gene>
<dbReference type="Proteomes" id="UP000231371">
    <property type="component" value="Unassembled WGS sequence"/>
</dbReference>
<evidence type="ECO:0000313" key="3">
    <source>
        <dbReference type="Proteomes" id="UP000231371"/>
    </source>
</evidence>
<organism evidence="2 3">
    <name type="scientific">Candidatus Shapirobacteria bacterium CG11_big_fil_rev_8_21_14_0_20_40_12</name>
    <dbReference type="NCBI Taxonomy" id="1974889"/>
    <lineage>
        <taxon>Bacteria</taxon>
        <taxon>Candidatus Shapironibacteriota</taxon>
    </lineage>
</organism>
<evidence type="ECO:0000256" key="1">
    <source>
        <dbReference type="SAM" id="Coils"/>
    </source>
</evidence>
<reference evidence="2 3" key="1">
    <citation type="submission" date="2017-09" db="EMBL/GenBank/DDBJ databases">
        <title>Depth-based differentiation of microbial function through sediment-hosted aquifers and enrichment of novel symbionts in the deep terrestrial subsurface.</title>
        <authorList>
            <person name="Probst A.J."/>
            <person name="Ladd B."/>
            <person name="Jarett J.K."/>
            <person name="Geller-Mcgrath D.E."/>
            <person name="Sieber C.M."/>
            <person name="Emerson J.B."/>
            <person name="Anantharaman K."/>
            <person name="Thomas B.C."/>
            <person name="Malmstrom R."/>
            <person name="Stieglmeier M."/>
            <person name="Klingl A."/>
            <person name="Woyke T."/>
            <person name="Ryan C.M."/>
            <person name="Banfield J.F."/>
        </authorList>
    </citation>
    <scope>NUCLEOTIDE SEQUENCE [LARGE SCALE GENOMIC DNA]</scope>
    <source>
        <strain evidence="2">CG11_big_fil_rev_8_21_14_0_20_40_12</strain>
    </source>
</reference>
<accession>A0A2H0KFK9</accession>
<evidence type="ECO:0000313" key="2">
    <source>
        <dbReference type="EMBL" id="PIQ70032.1"/>
    </source>
</evidence>